<feature type="transmembrane region" description="Helical" evidence="6">
    <location>
        <begin position="237"/>
        <end position="262"/>
    </location>
</feature>
<feature type="transmembrane region" description="Helical" evidence="6">
    <location>
        <begin position="333"/>
        <end position="356"/>
    </location>
</feature>
<feature type="transmembrane region" description="Helical" evidence="6">
    <location>
        <begin position="84"/>
        <end position="106"/>
    </location>
</feature>
<dbReference type="Gene3D" id="1.20.1250.20">
    <property type="entry name" value="MFS general substrate transporter like domains"/>
    <property type="match status" value="1"/>
</dbReference>
<feature type="transmembrane region" description="Helical" evidence="6">
    <location>
        <begin position="404"/>
        <end position="425"/>
    </location>
</feature>
<name>A0ABS5XEP7_9GAMM</name>
<evidence type="ECO:0000256" key="1">
    <source>
        <dbReference type="ARBA" id="ARBA00004141"/>
    </source>
</evidence>
<comment type="subcellular location">
    <subcellularLocation>
        <location evidence="1">Membrane</location>
        <topology evidence="1">Multi-pass membrane protein</topology>
    </subcellularLocation>
</comment>
<dbReference type="Proteomes" id="UP001519667">
    <property type="component" value="Unassembled WGS sequence"/>
</dbReference>
<evidence type="ECO:0000313" key="9">
    <source>
        <dbReference type="Proteomes" id="UP001519667"/>
    </source>
</evidence>
<organism evidence="8 9">
    <name type="scientific">Metapseudomonas boanensis</name>
    <dbReference type="NCBI Taxonomy" id="2822138"/>
    <lineage>
        <taxon>Bacteria</taxon>
        <taxon>Pseudomonadati</taxon>
        <taxon>Pseudomonadota</taxon>
        <taxon>Gammaproteobacteria</taxon>
        <taxon>Pseudomonadales</taxon>
        <taxon>Pseudomonadaceae</taxon>
        <taxon>Metapseudomonas</taxon>
    </lineage>
</organism>
<feature type="transmembrane region" description="Helical" evidence="6">
    <location>
        <begin position="368"/>
        <end position="392"/>
    </location>
</feature>
<feature type="transmembrane region" description="Helical" evidence="6">
    <location>
        <begin position="274"/>
        <end position="294"/>
    </location>
</feature>
<dbReference type="CDD" id="cd17328">
    <property type="entry name" value="MFS_spinster_like"/>
    <property type="match status" value="1"/>
</dbReference>
<keyword evidence="9" id="KW-1185">Reference proteome</keyword>
<keyword evidence="5 6" id="KW-0472">Membrane</keyword>
<gene>
    <name evidence="8" type="ORF">J7302_08415</name>
</gene>
<feature type="transmembrane region" description="Helical" evidence="6">
    <location>
        <begin position="306"/>
        <end position="327"/>
    </location>
</feature>
<feature type="transmembrane region" description="Helical" evidence="6">
    <location>
        <begin position="185"/>
        <end position="206"/>
    </location>
</feature>
<proteinExistence type="predicted"/>
<evidence type="ECO:0000256" key="6">
    <source>
        <dbReference type="SAM" id="Phobius"/>
    </source>
</evidence>
<feature type="domain" description="Major facilitator superfamily (MFS) profile" evidence="7">
    <location>
        <begin position="17"/>
        <end position="428"/>
    </location>
</feature>
<evidence type="ECO:0000256" key="3">
    <source>
        <dbReference type="ARBA" id="ARBA00022692"/>
    </source>
</evidence>
<dbReference type="InterPro" id="IPR044770">
    <property type="entry name" value="MFS_spinster-like"/>
</dbReference>
<dbReference type="InterPro" id="IPR036259">
    <property type="entry name" value="MFS_trans_sf"/>
</dbReference>
<keyword evidence="4 6" id="KW-1133">Transmembrane helix</keyword>
<feature type="transmembrane region" description="Helical" evidence="6">
    <location>
        <begin position="143"/>
        <end position="165"/>
    </location>
</feature>
<dbReference type="InterPro" id="IPR011701">
    <property type="entry name" value="MFS"/>
</dbReference>
<sequence length="454" mass="48786">MQNKNNGYPSSLSAWTTVAILMVAYVLSFIDRQILNLLVEPIRRDLVISDTQMSLLMGLSFALFYTVCGIPLGRMADTRSRRGLIAIGVLFWSAATAACGMARLYWQFLLCRIGVGVGEAALSPAAYSLIADSFPQERRATAISVYSMGVYLGSGIAFLLGGLVIKFASAQGDVVLPLLGHVRPWQLIFLALGAAGLLFTLLMLAVNEPRRRGIGAGVAVPLVEVGRYLRSNRRTVLCHNFGFAGLSFAGYGSAAWIPTFFIRTHGWEAGQVGVVYGSLVAVFGCLGIVFGGRLADWMAKRGRRDANMRVGLIAAIGALPLVVLFPLLNDATWAMVLMAPTVFCLSMPFGVAPAAIQEIMPNSMRGQASAIYLFIITLIGLGLGPTAVALFTDYVFGDDAALRYSLLIVTSVAVISSVALLWAGLKPYRESLQRLQQWGVTTSEEPLMGQAQPS</sequence>
<reference evidence="8 9" key="1">
    <citation type="submission" date="2021-04" db="EMBL/GenBank/DDBJ databases">
        <title>Pseudomonas boanensis sp. nov., a bacterium isolated from river water used for household purposes in Boane District, Mozambique.</title>
        <authorList>
            <person name="Nicklasson M."/>
            <person name="Martin-Rodriguez A.J."/>
            <person name="Thorell K."/>
            <person name="Neves L."/>
            <person name="Mussagy A."/>
            <person name="Rydberg H.A."/>
            <person name="Hernroth B."/>
            <person name="Svensson-Stadler L."/>
            <person name="Sjoling A."/>
        </authorList>
    </citation>
    <scope>NUCLEOTIDE SEQUENCE [LARGE SCALE GENOMIC DNA]</scope>
    <source>
        <strain evidence="8 9">DB1</strain>
    </source>
</reference>
<keyword evidence="3 6" id="KW-0812">Transmembrane</keyword>
<evidence type="ECO:0000256" key="5">
    <source>
        <dbReference type="ARBA" id="ARBA00023136"/>
    </source>
</evidence>
<dbReference type="InterPro" id="IPR020846">
    <property type="entry name" value="MFS_dom"/>
</dbReference>
<protein>
    <submittedName>
        <fullName evidence="8">MFS transporter</fullName>
    </submittedName>
</protein>
<evidence type="ECO:0000256" key="2">
    <source>
        <dbReference type="ARBA" id="ARBA00022448"/>
    </source>
</evidence>
<dbReference type="PANTHER" id="PTHR23505:SF79">
    <property type="entry name" value="PROTEIN SPINSTER"/>
    <property type="match status" value="1"/>
</dbReference>
<dbReference type="PROSITE" id="PS50850">
    <property type="entry name" value="MFS"/>
    <property type="match status" value="1"/>
</dbReference>
<dbReference type="PANTHER" id="PTHR23505">
    <property type="entry name" value="SPINSTER"/>
    <property type="match status" value="1"/>
</dbReference>
<feature type="transmembrane region" description="Helical" evidence="6">
    <location>
        <begin position="53"/>
        <end position="72"/>
    </location>
</feature>
<keyword evidence="2" id="KW-0813">Transport</keyword>
<accession>A0ABS5XEP7</accession>
<evidence type="ECO:0000259" key="7">
    <source>
        <dbReference type="PROSITE" id="PS50850"/>
    </source>
</evidence>
<evidence type="ECO:0000256" key="4">
    <source>
        <dbReference type="ARBA" id="ARBA00022989"/>
    </source>
</evidence>
<comment type="caution">
    <text evidence="8">The sequence shown here is derived from an EMBL/GenBank/DDBJ whole genome shotgun (WGS) entry which is preliminary data.</text>
</comment>
<feature type="transmembrane region" description="Helical" evidence="6">
    <location>
        <begin position="112"/>
        <end position="131"/>
    </location>
</feature>
<dbReference type="SUPFAM" id="SSF103473">
    <property type="entry name" value="MFS general substrate transporter"/>
    <property type="match status" value="1"/>
</dbReference>
<evidence type="ECO:0000313" key="8">
    <source>
        <dbReference type="EMBL" id="MBT8766154.1"/>
    </source>
</evidence>
<feature type="transmembrane region" description="Helical" evidence="6">
    <location>
        <begin position="12"/>
        <end position="30"/>
    </location>
</feature>
<dbReference type="RefSeq" id="WP_215372808.1">
    <property type="nucleotide sequence ID" value="NZ_JAGTIS010000003.1"/>
</dbReference>
<dbReference type="Pfam" id="PF07690">
    <property type="entry name" value="MFS_1"/>
    <property type="match status" value="1"/>
</dbReference>
<dbReference type="EMBL" id="JAGTIS010000003">
    <property type="protein sequence ID" value="MBT8766154.1"/>
    <property type="molecule type" value="Genomic_DNA"/>
</dbReference>